<dbReference type="InterPro" id="IPR058578">
    <property type="entry name" value="IspG_TIM"/>
</dbReference>
<comment type="catalytic activity">
    <reaction evidence="7">
        <text>(2E)-4-hydroxy-3-methylbut-2-enyl diphosphate + oxidized [flavodoxin] + H2O + 2 H(+) = 2-C-methyl-D-erythritol 2,4-cyclic diphosphate + reduced [flavodoxin]</text>
        <dbReference type="Rhea" id="RHEA:43604"/>
        <dbReference type="Rhea" id="RHEA-COMP:10622"/>
        <dbReference type="Rhea" id="RHEA-COMP:10623"/>
        <dbReference type="ChEBI" id="CHEBI:15377"/>
        <dbReference type="ChEBI" id="CHEBI:15378"/>
        <dbReference type="ChEBI" id="CHEBI:57618"/>
        <dbReference type="ChEBI" id="CHEBI:58210"/>
        <dbReference type="ChEBI" id="CHEBI:58483"/>
        <dbReference type="ChEBI" id="CHEBI:128753"/>
        <dbReference type="EC" id="1.17.7.3"/>
    </reaction>
</comment>
<evidence type="ECO:0000256" key="1">
    <source>
        <dbReference type="ARBA" id="ARBA00022485"/>
    </source>
</evidence>
<comment type="pathway">
    <text evidence="7">Isoprenoid biosynthesis; isopentenyl diphosphate biosynthesis via DXP pathway; isopentenyl diphosphate from 1-deoxy-D-xylulose 5-phosphate: step 5/6.</text>
</comment>
<evidence type="ECO:0000259" key="9">
    <source>
        <dbReference type="Pfam" id="PF26540"/>
    </source>
</evidence>
<evidence type="ECO:0000256" key="6">
    <source>
        <dbReference type="ARBA" id="ARBA00023229"/>
    </source>
</evidence>
<dbReference type="SUPFAM" id="SSF56014">
    <property type="entry name" value="Nitrite and sulphite reductase 4Fe-4S domain-like"/>
    <property type="match status" value="1"/>
</dbReference>
<feature type="binding site" evidence="7">
    <location>
        <position position="562"/>
    </location>
    <ligand>
        <name>[4Fe-4S] cluster</name>
        <dbReference type="ChEBI" id="CHEBI:49883"/>
    </ligand>
</feature>
<reference evidence="10 11" key="1">
    <citation type="submission" date="2024-06" db="EMBL/GenBank/DDBJ databases">
        <title>Chitinophaga defluvii sp. nov., isolated from municipal sewage.</title>
        <authorList>
            <person name="Zhang L."/>
        </authorList>
    </citation>
    <scope>NUCLEOTIDE SEQUENCE [LARGE SCALE GENOMIC DNA]</scope>
    <source>
        <strain evidence="10 11">H8</strain>
    </source>
</reference>
<keyword evidence="5 7" id="KW-0411">Iron-sulfur</keyword>
<keyword evidence="4 7" id="KW-0408">Iron</keyword>
<evidence type="ECO:0000256" key="4">
    <source>
        <dbReference type="ARBA" id="ARBA00023004"/>
    </source>
</evidence>
<evidence type="ECO:0000259" key="8">
    <source>
        <dbReference type="Pfam" id="PF04551"/>
    </source>
</evidence>
<dbReference type="NCBIfam" id="TIGR00612">
    <property type="entry name" value="ispG_gcpE"/>
    <property type="match status" value="1"/>
</dbReference>
<dbReference type="PANTHER" id="PTHR30454:SF0">
    <property type="entry name" value="4-HYDROXY-3-METHYLBUT-2-EN-1-YL DIPHOSPHATE SYNTHASE (FERREDOXIN), CHLOROPLASTIC"/>
    <property type="match status" value="1"/>
</dbReference>
<evidence type="ECO:0000256" key="3">
    <source>
        <dbReference type="ARBA" id="ARBA00023002"/>
    </source>
</evidence>
<feature type="binding site" evidence="7">
    <location>
        <position position="600"/>
    </location>
    <ligand>
        <name>[4Fe-4S] cluster</name>
        <dbReference type="ChEBI" id="CHEBI:49883"/>
    </ligand>
</feature>
<dbReference type="PIRSF" id="PIRSF037336">
    <property type="entry name" value="IspG_like"/>
    <property type="match status" value="1"/>
</dbReference>
<name>A0ABV2T7Q4_9BACT</name>
<feature type="binding site" evidence="7">
    <location>
        <position position="559"/>
    </location>
    <ligand>
        <name>[4Fe-4S] cluster</name>
        <dbReference type="ChEBI" id="CHEBI:49883"/>
    </ligand>
</feature>
<feature type="domain" description="IspG C-terminal" evidence="9">
    <location>
        <begin position="555"/>
        <end position="643"/>
    </location>
</feature>
<dbReference type="RefSeq" id="WP_354661591.1">
    <property type="nucleotide sequence ID" value="NZ_JBEXAC010000002.1"/>
</dbReference>
<sequence>MQLYCNSLTEYKRLATLEVKVGDLLIGNFNPIRIQTMTTTDTMDTMGTVAQAIRCIEAGAELVRITAPSKKEAENLLPIKNELRKRGYTTPLVADIHFTPNAAEIAARIVEKVRVNPGNYVDKKKFETLEYTDAEYLEEIDRIRERFTPLVNICKEYGTAMRIGTNHGSLSDRIMSRYGDTPMGMVESAMEFLRIAEALQYRNIVLSMKSSNPQVMVQAYRLLVQTMQQELGHCYPLHLGVTEAGDGEDGRIKSAIGIGTLLEDGVGDTIRVSLTEDPEFELPVCRDIVKRYTNRNDTTSMAPVENIPYSPFEYKRRETIAVNNTGDKQVPVVVASLTQENITPADLKAIGYTYDADTDKWNIADAAADYIFTHHVLSFALPGTLKVIVPAAVWQQAADKEKYVPLFSWESYTSATQKSAVMNIIALPAAAVQAGEITTRIAADKTAVLALYGHNTAAMPEIRRACITLMESKVQNPCILYCNASEANADDQLIHHAIETGALLLDGLGDGIWLTATPDGKGPLESAATVVNNTVVNNIAFGILQATRTRISKTEYISCPSCGRTLFDLQETTAKIRAVTHHLKGVKIAIMGCIVNGPGEMADADFGYVGSGVGKITLYKGKEVVKRALNSEGAVDELINLIKENGMWVEKEA</sequence>
<feature type="binding site" evidence="7">
    <location>
        <position position="593"/>
    </location>
    <ligand>
        <name>[4Fe-4S] cluster</name>
        <dbReference type="ChEBI" id="CHEBI:49883"/>
    </ligand>
</feature>
<keyword evidence="6 7" id="KW-0414">Isoprene biosynthesis</keyword>
<proteinExistence type="inferred from homology"/>
<feature type="domain" description="IspG TIM-barrel" evidence="8">
    <location>
        <begin position="16"/>
        <end position="285"/>
    </location>
</feature>
<organism evidence="10 11">
    <name type="scientific">Chitinophaga defluvii</name>
    <dbReference type="NCBI Taxonomy" id="3163343"/>
    <lineage>
        <taxon>Bacteria</taxon>
        <taxon>Pseudomonadati</taxon>
        <taxon>Bacteroidota</taxon>
        <taxon>Chitinophagia</taxon>
        <taxon>Chitinophagales</taxon>
        <taxon>Chitinophagaceae</taxon>
        <taxon>Chitinophaga</taxon>
    </lineage>
</organism>
<dbReference type="InterPro" id="IPR011005">
    <property type="entry name" value="Dihydropteroate_synth-like_sf"/>
</dbReference>
<keyword evidence="2 7" id="KW-0479">Metal-binding</keyword>
<evidence type="ECO:0000256" key="5">
    <source>
        <dbReference type="ARBA" id="ARBA00023014"/>
    </source>
</evidence>
<keyword evidence="11" id="KW-1185">Reference proteome</keyword>
<gene>
    <name evidence="7 10" type="primary">ispG</name>
    <name evidence="10" type="ORF">ABR189_16690</name>
</gene>
<comment type="caution">
    <text evidence="10">The sequence shown here is derived from an EMBL/GenBank/DDBJ whole genome shotgun (WGS) entry which is preliminary data.</text>
</comment>
<dbReference type="InterPro" id="IPR058579">
    <property type="entry name" value="IspG_C"/>
</dbReference>
<comment type="similarity">
    <text evidence="7">Belongs to the IspG family.</text>
</comment>
<dbReference type="GO" id="GO:0046429">
    <property type="term" value="F:4-hydroxy-3-methylbut-2-en-1-yl diphosphate synthase activity (ferredoxin)"/>
    <property type="evidence" value="ECO:0007669"/>
    <property type="project" value="UniProtKB-EC"/>
</dbReference>
<dbReference type="EC" id="1.17.7.3" evidence="7"/>
<comment type="function">
    <text evidence="7">Converts 2C-methyl-D-erythritol 2,4-cyclodiphosphate (ME-2,4cPP) into 1-hydroxy-2-methyl-2-(E)-butenyl 4-diphosphate.</text>
</comment>
<dbReference type="Pfam" id="PF04551">
    <property type="entry name" value="GcpE"/>
    <property type="match status" value="1"/>
</dbReference>
<dbReference type="EMBL" id="JBEXAC010000002">
    <property type="protein sequence ID" value="MET6999026.1"/>
    <property type="molecule type" value="Genomic_DNA"/>
</dbReference>
<evidence type="ECO:0000256" key="2">
    <source>
        <dbReference type="ARBA" id="ARBA00022723"/>
    </source>
</evidence>
<accession>A0ABV2T7Q4</accession>
<dbReference type="PANTHER" id="PTHR30454">
    <property type="entry name" value="4-HYDROXY-3-METHYLBUT-2-EN-1-YL DIPHOSPHATE SYNTHASE"/>
    <property type="match status" value="1"/>
</dbReference>
<dbReference type="Proteomes" id="UP001549749">
    <property type="component" value="Unassembled WGS sequence"/>
</dbReference>
<comment type="cofactor">
    <cofactor evidence="7">
        <name>[4Fe-4S] cluster</name>
        <dbReference type="ChEBI" id="CHEBI:49883"/>
    </cofactor>
    <text evidence="7">Binds 1 [4Fe-4S] cluster.</text>
</comment>
<protein>
    <recommendedName>
        <fullName evidence="7">4-hydroxy-3-methylbut-2-en-1-yl diphosphate synthase (flavodoxin)</fullName>
        <ecNumber evidence="7">1.17.7.3</ecNumber>
    </recommendedName>
    <alternativeName>
        <fullName evidence="7">1-hydroxy-2-methyl-2-(E)-butenyl 4-diphosphate synthase</fullName>
    </alternativeName>
</protein>
<dbReference type="Gene3D" id="3.20.20.20">
    <property type="entry name" value="Dihydropteroate synthase-like"/>
    <property type="match status" value="1"/>
</dbReference>
<keyword evidence="1 7" id="KW-0004">4Fe-4S</keyword>
<dbReference type="InterPro" id="IPR004588">
    <property type="entry name" value="IspG_bac-typ"/>
</dbReference>
<dbReference type="Pfam" id="PF26540">
    <property type="entry name" value="GcpE_C"/>
    <property type="match status" value="1"/>
</dbReference>
<dbReference type="InterPro" id="IPR017178">
    <property type="entry name" value="IspG_atypical"/>
</dbReference>
<dbReference type="Gene3D" id="3.30.413.10">
    <property type="entry name" value="Sulfite Reductase Hemoprotein, domain 1"/>
    <property type="match status" value="1"/>
</dbReference>
<evidence type="ECO:0000313" key="11">
    <source>
        <dbReference type="Proteomes" id="UP001549749"/>
    </source>
</evidence>
<dbReference type="InterPro" id="IPR045854">
    <property type="entry name" value="NO2/SO3_Rdtase_4Fe4S_sf"/>
</dbReference>
<evidence type="ECO:0000256" key="7">
    <source>
        <dbReference type="HAMAP-Rule" id="MF_00159"/>
    </source>
</evidence>
<dbReference type="HAMAP" id="MF_00159">
    <property type="entry name" value="IspG"/>
    <property type="match status" value="1"/>
</dbReference>
<evidence type="ECO:0000313" key="10">
    <source>
        <dbReference type="EMBL" id="MET6999026.1"/>
    </source>
</evidence>
<keyword evidence="3 7" id="KW-0560">Oxidoreductase</keyword>